<dbReference type="GO" id="GO:0005763">
    <property type="term" value="C:mitochondrial small ribosomal subunit"/>
    <property type="evidence" value="ECO:0007669"/>
    <property type="project" value="EnsemblFungi"/>
</dbReference>
<dbReference type="Proteomes" id="UP000014074">
    <property type="component" value="Unassembled WGS sequence"/>
</dbReference>
<evidence type="ECO:0000256" key="1">
    <source>
        <dbReference type="ARBA" id="ARBA00005251"/>
    </source>
</evidence>
<dbReference type="GeneID" id="19329192"/>
<feature type="region of interest" description="Disordered" evidence="7">
    <location>
        <begin position="36"/>
        <end position="56"/>
    </location>
</feature>
<dbReference type="eggNOG" id="KOG1697">
    <property type="taxonomic scope" value="Eukaryota"/>
</dbReference>
<name>R8BA52_PHAM7</name>
<dbReference type="SUPFAM" id="SSF54211">
    <property type="entry name" value="Ribosomal protein S5 domain 2-like"/>
    <property type="match status" value="1"/>
</dbReference>
<evidence type="ECO:0000313" key="8">
    <source>
        <dbReference type="EMBL" id="EON96173.1"/>
    </source>
</evidence>
<protein>
    <recommendedName>
        <fullName evidence="4">Small ribosomal subunit protein uS9m</fullName>
    </recommendedName>
    <alternativeName>
        <fullName evidence="5">37S ribosomal protein S9, mitochondrial</fullName>
    </alternativeName>
</protein>
<keyword evidence="2 6" id="KW-0689">Ribosomal protein</keyword>
<dbReference type="PANTHER" id="PTHR21569:SF1">
    <property type="entry name" value="SMALL RIBOSOMAL SUBUNIT PROTEIN US9M"/>
    <property type="match status" value="1"/>
</dbReference>
<dbReference type="PANTHER" id="PTHR21569">
    <property type="entry name" value="RIBOSOMAL PROTEIN S9"/>
    <property type="match status" value="1"/>
</dbReference>
<organism evidence="8 9">
    <name type="scientific">Phaeoacremonium minimum (strain UCR-PA7)</name>
    <name type="common">Esca disease fungus</name>
    <name type="synonym">Togninia minima</name>
    <dbReference type="NCBI Taxonomy" id="1286976"/>
    <lineage>
        <taxon>Eukaryota</taxon>
        <taxon>Fungi</taxon>
        <taxon>Dikarya</taxon>
        <taxon>Ascomycota</taxon>
        <taxon>Pezizomycotina</taxon>
        <taxon>Sordariomycetes</taxon>
        <taxon>Sordariomycetidae</taxon>
        <taxon>Togniniales</taxon>
        <taxon>Togniniaceae</taxon>
        <taxon>Phaeoacremonium</taxon>
    </lineage>
</organism>
<sequence length="312" mass="34691">MASIRPAFSQLSGQSLKPQWRQLRQQLQALKISPSLTGRRTVSTESSRSNELVPADKSVEDLGQVVPLARHARPLPVSPSYFSRQTRFYDAYTQLQALNRKYGHLPPAPPGLLERVAWKPLNDFRLSVGEQVKATEFKKCMDIVKRLSSIHPSLSTPAITEAVQIFKRDINPYSNMTKPIPIDKFGRALGVGRRKSSVARAWVVEGTGEVLINGKSLADAFGRVHDRESAIFALRSTERMDKYNVWALVEGGGTTGQAEALTLAVAKALMAHEPALKPALRRAGCVTRDPRRVERKKAGHLKARKSPTWVKR</sequence>
<dbReference type="AlphaFoldDB" id="R8BA52"/>
<dbReference type="InterPro" id="IPR023035">
    <property type="entry name" value="Ribosomal_uS9_bac/plastid"/>
</dbReference>
<dbReference type="HOGENOM" id="CLU_036531_2_0_1"/>
<feature type="compositionally biased region" description="Basic residues" evidence="7">
    <location>
        <begin position="293"/>
        <end position="312"/>
    </location>
</feature>
<dbReference type="KEGG" id="tmn:UCRPA7_8350"/>
<dbReference type="Gene3D" id="3.30.230.10">
    <property type="match status" value="1"/>
</dbReference>
<evidence type="ECO:0000256" key="2">
    <source>
        <dbReference type="ARBA" id="ARBA00022980"/>
    </source>
</evidence>
<dbReference type="GO" id="GO:0003723">
    <property type="term" value="F:RNA binding"/>
    <property type="evidence" value="ECO:0007669"/>
    <property type="project" value="TreeGrafter"/>
</dbReference>
<dbReference type="FunFam" id="3.30.230.10:FF:000001">
    <property type="entry name" value="30S ribosomal protein S9"/>
    <property type="match status" value="1"/>
</dbReference>
<dbReference type="InterPro" id="IPR014721">
    <property type="entry name" value="Ribsml_uS5_D2-typ_fold_subgr"/>
</dbReference>
<evidence type="ECO:0000256" key="5">
    <source>
        <dbReference type="ARBA" id="ARBA00042623"/>
    </source>
</evidence>
<accession>R8BA52</accession>
<evidence type="ECO:0000256" key="3">
    <source>
        <dbReference type="ARBA" id="ARBA00023274"/>
    </source>
</evidence>
<dbReference type="PROSITE" id="PS00360">
    <property type="entry name" value="RIBOSOMAL_S9"/>
    <property type="match status" value="1"/>
</dbReference>
<dbReference type="InterPro" id="IPR020568">
    <property type="entry name" value="Ribosomal_Su5_D2-typ_SF"/>
</dbReference>
<dbReference type="Pfam" id="PF00380">
    <property type="entry name" value="Ribosomal_S9"/>
    <property type="match status" value="1"/>
</dbReference>
<feature type="compositionally biased region" description="Polar residues" evidence="7">
    <location>
        <begin position="36"/>
        <end position="50"/>
    </location>
</feature>
<keyword evidence="3 6" id="KW-0687">Ribonucleoprotein</keyword>
<evidence type="ECO:0000313" key="9">
    <source>
        <dbReference type="Proteomes" id="UP000014074"/>
    </source>
</evidence>
<comment type="similarity">
    <text evidence="1 6">Belongs to the universal ribosomal protein uS9 family.</text>
</comment>
<dbReference type="RefSeq" id="XP_007919055.1">
    <property type="nucleotide sequence ID" value="XM_007920864.1"/>
</dbReference>
<dbReference type="OrthoDB" id="10254627at2759"/>
<feature type="region of interest" description="Disordered" evidence="7">
    <location>
        <begin position="291"/>
        <end position="312"/>
    </location>
</feature>
<gene>
    <name evidence="8" type="ORF">UCRPA7_8350</name>
</gene>
<dbReference type="InterPro" id="IPR020574">
    <property type="entry name" value="Ribosomal_uS9_CS"/>
</dbReference>
<evidence type="ECO:0000256" key="4">
    <source>
        <dbReference type="ARBA" id="ARBA00039318"/>
    </source>
</evidence>
<keyword evidence="9" id="KW-1185">Reference proteome</keyword>
<dbReference type="EMBL" id="KB933360">
    <property type="protein sequence ID" value="EON96173.1"/>
    <property type="molecule type" value="Genomic_DNA"/>
</dbReference>
<evidence type="ECO:0000256" key="6">
    <source>
        <dbReference type="RuleBase" id="RU003815"/>
    </source>
</evidence>
<dbReference type="NCBIfam" id="NF001099">
    <property type="entry name" value="PRK00132.1"/>
    <property type="match status" value="1"/>
</dbReference>
<evidence type="ECO:0000256" key="7">
    <source>
        <dbReference type="SAM" id="MobiDB-lite"/>
    </source>
</evidence>
<dbReference type="GO" id="GO:0006412">
    <property type="term" value="P:translation"/>
    <property type="evidence" value="ECO:0007669"/>
    <property type="project" value="InterPro"/>
</dbReference>
<proteinExistence type="inferred from homology"/>
<reference evidence="9" key="1">
    <citation type="journal article" date="2013" name="Genome Announc.">
        <title>Draft genome sequence of the ascomycete Phaeoacremonium aleophilum strain UCR-PA7, a causal agent of the esca disease complex in grapevines.</title>
        <authorList>
            <person name="Blanco-Ulate B."/>
            <person name="Rolshausen P."/>
            <person name="Cantu D."/>
        </authorList>
    </citation>
    <scope>NUCLEOTIDE SEQUENCE [LARGE SCALE GENOMIC DNA]</scope>
    <source>
        <strain evidence="9">UCR-PA7</strain>
    </source>
</reference>
<dbReference type="InterPro" id="IPR000754">
    <property type="entry name" value="Ribosomal_uS9"/>
</dbReference>
<dbReference type="GO" id="GO:0003735">
    <property type="term" value="F:structural constituent of ribosome"/>
    <property type="evidence" value="ECO:0007669"/>
    <property type="project" value="EnsemblFungi"/>
</dbReference>